<feature type="non-terminal residue" evidence="3">
    <location>
        <position position="1"/>
    </location>
</feature>
<gene>
    <name evidence="3" type="ORF">LSTR_LSTR016591</name>
</gene>
<dbReference type="CDD" id="cd00371">
    <property type="entry name" value="HMA"/>
    <property type="match status" value="1"/>
</dbReference>
<reference evidence="3 4" key="1">
    <citation type="journal article" date="2017" name="Gigascience">
        <title>Genome sequence of the small brown planthopper, Laodelphax striatellus.</title>
        <authorList>
            <person name="Zhu J."/>
            <person name="Jiang F."/>
            <person name="Wang X."/>
            <person name="Yang P."/>
            <person name="Bao Y."/>
            <person name="Zhao W."/>
            <person name="Wang W."/>
            <person name="Lu H."/>
            <person name="Wang Q."/>
            <person name="Cui N."/>
            <person name="Li J."/>
            <person name="Chen X."/>
            <person name="Luo L."/>
            <person name="Yu J."/>
            <person name="Kang L."/>
            <person name="Cui F."/>
        </authorList>
    </citation>
    <scope>NUCLEOTIDE SEQUENCE [LARGE SCALE GENOMIC DNA]</scope>
    <source>
        <strain evidence="3">Lst14</strain>
    </source>
</reference>
<dbReference type="EMBL" id="QKKF02036692">
    <property type="protein sequence ID" value="RZF32518.1"/>
    <property type="molecule type" value="Genomic_DNA"/>
</dbReference>
<protein>
    <recommendedName>
        <fullName evidence="2">HMA domain-containing protein</fullName>
    </recommendedName>
</protein>
<dbReference type="PROSITE" id="PS50846">
    <property type="entry name" value="HMA_2"/>
    <property type="match status" value="2"/>
</dbReference>
<accession>A0A482WGC0</accession>
<dbReference type="PANTHER" id="PTHR43520:SF8">
    <property type="entry name" value="P-TYPE CU(+) TRANSPORTER"/>
    <property type="match status" value="1"/>
</dbReference>
<dbReference type="AlphaFoldDB" id="A0A482WGC0"/>
<organism evidence="3 4">
    <name type="scientific">Laodelphax striatellus</name>
    <name type="common">Small brown planthopper</name>
    <name type="synonym">Delphax striatella</name>
    <dbReference type="NCBI Taxonomy" id="195883"/>
    <lineage>
        <taxon>Eukaryota</taxon>
        <taxon>Metazoa</taxon>
        <taxon>Ecdysozoa</taxon>
        <taxon>Arthropoda</taxon>
        <taxon>Hexapoda</taxon>
        <taxon>Insecta</taxon>
        <taxon>Pterygota</taxon>
        <taxon>Neoptera</taxon>
        <taxon>Paraneoptera</taxon>
        <taxon>Hemiptera</taxon>
        <taxon>Auchenorrhyncha</taxon>
        <taxon>Fulgoroidea</taxon>
        <taxon>Delphacidae</taxon>
        <taxon>Criomorphinae</taxon>
        <taxon>Laodelphax</taxon>
    </lineage>
</organism>
<feature type="non-terminal residue" evidence="3">
    <location>
        <position position="116"/>
    </location>
</feature>
<dbReference type="InterPro" id="IPR036163">
    <property type="entry name" value="HMA_dom_sf"/>
</dbReference>
<dbReference type="PANTHER" id="PTHR43520">
    <property type="entry name" value="ATP7, ISOFORM B"/>
    <property type="match status" value="1"/>
</dbReference>
<dbReference type="Proteomes" id="UP000291343">
    <property type="component" value="Unassembled WGS sequence"/>
</dbReference>
<evidence type="ECO:0000256" key="1">
    <source>
        <dbReference type="ARBA" id="ARBA00022967"/>
    </source>
</evidence>
<keyword evidence="4" id="KW-1185">Reference proteome</keyword>
<keyword evidence="1" id="KW-1278">Translocase</keyword>
<dbReference type="GO" id="GO:0043682">
    <property type="term" value="F:P-type divalent copper transporter activity"/>
    <property type="evidence" value="ECO:0007669"/>
    <property type="project" value="TreeGrafter"/>
</dbReference>
<dbReference type="OrthoDB" id="432719at2759"/>
<evidence type="ECO:0000259" key="2">
    <source>
        <dbReference type="PROSITE" id="PS50846"/>
    </source>
</evidence>
<dbReference type="InParanoid" id="A0A482WGC0"/>
<evidence type="ECO:0000313" key="3">
    <source>
        <dbReference type="EMBL" id="RZF32518.1"/>
    </source>
</evidence>
<dbReference type="GO" id="GO:0005802">
    <property type="term" value="C:trans-Golgi network"/>
    <property type="evidence" value="ECO:0007669"/>
    <property type="project" value="TreeGrafter"/>
</dbReference>
<dbReference type="InterPro" id="IPR006121">
    <property type="entry name" value="HMA_dom"/>
</dbReference>
<dbReference type="GO" id="GO:0006878">
    <property type="term" value="P:intracellular copper ion homeostasis"/>
    <property type="evidence" value="ECO:0007669"/>
    <property type="project" value="TreeGrafter"/>
</dbReference>
<name>A0A482WGC0_LAOST</name>
<feature type="domain" description="HMA" evidence="2">
    <location>
        <begin position="1"/>
        <end position="46"/>
    </location>
</feature>
<dbReference type="GO" id="GO:0060003">
    <property type="term" value="P:copper ion export"/>
    <property type="evidence" value="ECO:0007669"/>
    <property type="project" value="TreeGrafter"/>
</dbReference>
<evidence type="ECO:0000313" key="4">
    <source>
        <dbReference type="Proteomes" id="UP000291343"/>
    </source>
</evidence>
<proteinExistence type="predicted"/>
<sequence length="116" mass="12825">MISGKQGIVSISVSLEKKVADVKFKPNEVDAPTIAEWIEDMGFETSVIDINDVPFNKTNSVRANGATNKVKEKHKRSSTQNLEDLDIELKKCFLHVTGMTCASCVAALEKHCYKLP</sequence>
<dbReference type="STRING" id="195883.A0A482WGC0"/>
<dbReference type="GO" id="GO:0005886">
    <property type="term" value="C:plasma membrane"/>
    <property type="evidence" value="ECO:0007669"/>
    <property type="project" value="TreeGrafter"/>
</dbReference>
<dbReference type="GO" id="GO:0015677">
    <property type="term" value="P:copper ion import"/>
    <property type="evidence" value="ECO:0007669"/>
    <property type="project" value="TreeGrafter"/>
</dbReference>
<dbReference type="Gene3D" id="3.30.70.100">
    <property type="match status" value="2"/>
</dbReference>
<feature type="domain" description="HMA" evidence="2">
    <location>
        <begin position="90"/>
        <end position="116"/>
    </location>
</feature>
<dbReference type="GO" id="GO:0005507">
    <property type="term" value="F:copper ion binding"/>
    <property type="evidence" value="ECO:0007669"/>
    <property type="project" value="TreeGrafter"/>
</dbReference>
<comment type="caution">
    <text evidence="3">The sequence shown here is derived from an EMBL/GenBank/DDBJ whole genome shotgun (WGS) entry which is preliminary data.</text>
</comment>
<dbReference type="SUPFAM" id="SSF55008">
    <property type="entry name" value="HMA, heavy metal-associated domain"/>
    <property type="match status" value="2"/>
</dbReference>